<dbReference type="EMBL" id="NGKC01000005">
    <property type="protein sequence ID" value="RSU12479.1"/>
    <property type="molecule type" value="Genomic_DNA"/>
</dbReference>
<dbReference type="Gene3D" id="3.40.50.10960">
    <property type="match status" value="1"/>
</dbReference>
<dbReference type="PANTHER" id="PTHR37820">
    <property type="entry name" value="CELL DIVISION PROTEIN DIVIB"/>
    <property type="match status" value="1"/>
</dbReference>
<comment type="similarity">
    <text evidence="8">Belongs to the FtsQ/DivIB family. DivIB subfamily.</text>
</comment>
<dbReference type="PROSITE" id="PS51779">
    <property type="entry name" value="POTRA"/>
    <property type="match status" value="1"/>
</dbReference>
<dbReference type="HAMAP" id="MF_00912">
    <property type="entry name" value="DivIB"/>
    <property type="match status" value="1"/>
</dbReference>
<accession>A0A430AWP5</accession>
<dbReference type="Proteomes" id="UP000286773">
    <property type="component" value="Unassembled WGS sequence"/>
</dbReference>
<feature type="region of interest" description="Disordered" evidence="9">
    <location>
        <begin position="1"/>
        <end position="73"/>
    </location>
</feature>
<dbReference type="GO" id="GO:0032153">
    <property type="term" value="C:cell division site"/>
    <property type="evidence" value="ECO:0007669"/>
    <property type="project" value="UniProtKB-UniRule"/>
</dbReference>
<evidence type="ECO:0000256" key="7">
    <source>
        <dbReference type="ARBA" id="ARBA00023306"/>
    </source>
</evidence>
<dbReference type="AlphaFoldDB" id="A0A430AWP5"/>
<evidence type="ECO:0000256" key="3">
    <source>
        <dbReference type="ARBA" id="ARBA00022618"/>
    </source>
</evidence>
<keyword evidence="5 8" id="KW-1133">Transmembrane helix</keyword>
<dbReference type="GO" id="GO:0005886">
    <property type="term" value="C:plasma membrane"/>
    <property type="evidence" value="ECO:0007669"/>
    <property type="project" value="UniProtKB-SubCell"/>
</dbReference>
<dbReference type="InterPro" id="IPR013685">
    <property type="entry name" value="POTRA_FtsQ_type"/>
</dbReference>
<sequence>MSKDKNEPNGNESEDKQVMLTPWQKENQKYREMNGNQQGETASHETSEETPEKVPPPAEILDTSQTEKEDSRFENVKKRFKAAIEHNKETLKRPKTPQEKKLIKQLILILSVLGMAMLITIYFISPLSKVDNIVIAGVEKSDPQSIATSSGIRVGGPLWQQYRQRQVIANSVLEENPRLKSVAVSIVDLNRLKVSVEEYPIVAYAKQGDQFFQVIESGKIMQDEPVTEFSEKLPVLRDFKENDSLQEVIKAYNQFDASIQRQIMEIQSLATKKNPFRIKLFMKDGNEVIGLSTTIATKMPYYDKVVAEMDEKGVIDMEAGDSGIFSYPFSLREKEETKNSTENSTD</sequence>
<comment type="function">
    <text evidence="8">Cell division protein that may be involved in stabilizing or promoting the assembly of the division complex.</text>
</comment>
<reference evidence="11 12" key="1">
    <citation type="submission" date="2017-05" db="EMBL/GenBank/DDBJ databases">
        <title>Vagococcus spp. assemblies.</title>
        <authorList>
            <person name="Gulvik C.A."/>
        </authorList>
    </citation>
    <scope>NUCLEOTIDE SEQUENCE [LARGE SCALE GENOMIC DNA]</scope>
    <source>
        <strain evidence="11 12">LMG 24798</strain>
    </source>
</reference>
<evidence type="ECO:0000313" key="12">
    <source>
        <dbReference type="Proteomes" id="UP000286773"/>
    </source>
</evidence>
<dbReference type="InterPro" id="IPR026580">
    <property type="entry name" value="DivIB"/>
</dbReference>
<keyword evidence="4 8" id="KW-0812">Transmembrane</keyword>
<keyword evidence="3 8" id="KW-0132">Cell division</keyword>
<keyword evidence="7 8" id="KW-0131">Cell cycle</keyword>
<evidence type="ECO:0000256" key="8">
    <source>
        <dbReference type="HAMAP-Rule" id="MF_00912"/>
    </source>
</evidence>
<keyword evidence="12" id="KW-1185">Reference proteome</keyword>
<evidence type="ECO:0000256" key="4">
    <source>
        <dbReference type="ARBA" id="ARBA00022692"/>
    </source>
</evidence>
<evidence type="ECO:0000256" key="6">
    <source>
        <dbReference type="ARBA" id="ARBA00023136"/>
    </source>
</evidence>
<gene>
    <name evidence="8" type="primary">divIB</name>
    <name evidence="11" type="ORF">CBF27_05750</name>
</gene>
<keyword evidence="2 8" id="KW-1003">Cell membrane</keyword>
<dbReference type="Pfam" id="PF08478">
    <property type="entry name" value="POTRA_1"/>
    <property type="match status" value="1"/>
</dbReference>
<keyword evidence="6 8" id="KW-0472">Membrane</keyword>
<feature type="compositionally biased region" description="Basic and acidic residues" evidence="9">
    <location>
        <begin position="42"/>
        <end position="52"/>
    </location>
</feature>
<dbReference type="InterPro" id="IPR034746">
    <property type="entry name" value="POTRA"/>
</dbReference>
<comment type="caution">
    <text evidence="11">The sequence shown here is derived from an EMBL/GenBank/DDBJ whole genome shotgun (WGS) entry which is preliminary data.</text>
</comment>
<organism evidence="11 12">
    <name type="scientific">Vagococcus acidifermentans</name>
    <dbReference type="NCBI Taxonomy" id="564710"/>
    <lineage>
        <taxon>Bacteria</taxon>
        <taxon>Bacillati</taxon>
        <taxon>Bacillota</taxon>
        <taxon>Bacilli</taxon>
        <taxon>Lactobacillales</taxon>
        <taxon>Enterococcaceae</taxon>
        <taxon>Vagococcus</taxon>
    </lineage>
</organism>
<comment type="subcellular location">
    <subcellularLocation>
        <location evidence="8">Cell membrane</location>
        <topology evidence="8">Single-pass type II membrane protein</topology>
    </subcellularLocation>
    <subcellularLocation>
        <location evidence="1">Membrane</location>
    </subcellularLocation>
    <text evidence="8">Localizes to the division septum.</text>
</comment>
<name>A0A430AWP5_9ENTE</name>
<protein>
    <recommendedName>
        <fullName evidence="8">Cell division protein DivIB</fullName>
    </recommendedName>
</protein>
<evidence type="ECO:0000256" key="5">
    <source>
        <dbReference type="ARBA" id="ARBA00022989"/>
    </source>
</evidence>
<dbReference type="InterPro" id="IPR050487">
    <property type="entry name" value="FtsQ_DivIB"/>
</dbReference>
<evidence type="ECO:0000313" key="11">
    <source>
        <dbReference type="EMBL" id="RSU12479.1"/>
    </source>
</evidence>
<evidence type="ECO:0000256" key="2">
    <source>
        <dbReference type="ARBA" id="ARBA00022475"/>
    </source>
</evidence>
<feature type="domain" description="POTRA" evidence="10">
    <location>
        <begin position="128"/>
        <end position="199"/>
    </location>
</feature>
<dbReference type="PANTHER" id="PTHR37820:SF1">
    <property type="entry name" value="CELL DIVISION PROTEIN FTSQ"/>
    <property type="match status" value="1"/>
</dbReference>
<feature type="compositionally biased region" description="Basic and acidic residues" evidence="9">
    <location>
        <begin position="1"/>
        <end position="17"/>
    </location>
</feature>
<proteinExistence type="inferred from homology"/>
<dbReference type="OrthoDB" id="1819027at2"/>
<dbReference type="RefSeq" id="WP_126813316.1">
    <property type="nucleotide sequence ID" value="NZ_NGKC01000005.1"/>
</dbReference>
<evidence type="ECO:0000259" key="10">
    <source>
        <dbReference type="PROSITE" id="PS51779"/>
    </source>
</evidence>
<evidence type="ECO:0000256" key="1">
    <source>
        <dbReference type="ARBA" id="ARBA00004370"/>
    </source>
</evidence>
<feature type="transmembrane region" description="Helical" evidence="8">
    <location>
        <begin position="102"/>
        <end position="124"/>
    </location>
</feature>
<dbReference type="GO" id="GO:0043093">
    <property type="term" value="P:FtsZ-dependent cytokinesis"/>
    <property type="evidence" value="ECO:0007669"/>
    <property type="project" value="UniProtKB-UniRule"/>
</dbReference>
<evidence type="ECO:0000256" key="9">
    <source>
        <dbReference type="SAM" id="MobiDB-lite"/>
    </source>
</evidence>